<feature type="domain" description="ABC transporter" evidence="4">
    <location>
        <begin position="6"/>
        <end position="213"/>
    </location>
</feature>
<evidence type="ECO:0000256" key="2">
    <source>
        <dbReference type="ARBA" id="ARBA00022741"/>
    </source>
</evidence>
<evidence type="ECO:0000259" key="4">
    <source>
        <dbReference type="PROSITE" id="PS50893"/>
    </source>
</evidence>
<gene>
    <name evidence="5" type="ORF">EHQ58_17390</name>
</gene>
<dbReference type="PANTHER" id="PTHR19211:SF14">
    <property type="entry name" value="ATP-BINDING CASSETTE SUB-FAMILY F MEMBER 1"/>
    <property type="match status" value="1"/>
</dbReference>
<reference evidence="5" key="1">
    <citation type="journal article" date="2019" name="PLoS Negl. Trop. Dis.">
        <title>Revisiting the worldwide diversity of Leptospira species in the environment.</title>
        <authorList>
            <person name="Vincent A.T."/>
            <person name="Schiettekatte O."/>
            <person name="Bourhy P."/>
            <person name="Veyrier F.J."/>
            <person name="Picardeau M."/>
        </authorList>
    </citation>
    <scope>NUCLEOTIDE SEQUENCE [LARGE SCALE GENOMIC DNA]</scope>
    <source>
        <strain evidence="5">201702476</strain>
    </source>
</reference>
<keyword evidence="2" id="KW-0547">Nucleotide-binding</keyword>
<dbReference type="EMBL" id="RQGD01000046">
    <property type="protein sequence ID" value="TGL56397.1"/>
    <property type="molecule type" value="Genomic_DNA"/>
</dbReference>
<evidence type="ECO:0000313" key="6">
    <source>
        <dbReference type="Proteomes" id="UP000297693"/>
    </source>
</evidence>
<dbReference type="Gene3D" id="3.40.50.300">
    <property type="entry name" value="P-loop containing nucleotide triphosphate hydrolases"/>
    <property type="match status" value="2"/>
</dbReference>
<proteinExistence type="predicted"/>
<dbReference type="Proteomes" id="UP000297693">
    <property type="component" value="Unassembled WGS sequence"/>
</dbReference>
<dbReference type="SUPFAM" id="SSF52540">
    <property type="entry name" value="P-loop containing nucleoside triphosphate hydrolases"/>
    <property type="match status" value="2"/>
</dbReference>
<dbReference type="RefSeq" id="WP_135625267.1">
    <property type="nucleotide sequence ID" value="NZ_RQGD01000046.1"/>
</dbReference>
<keyword evidence="6" id="KW-1185">Reference proteome</keyword>
<protein>
    <submittedName>
        <fullName evidence="5">ABC transporter ATP-binding protein</fullName>
    </submittedName>
</protein>
<evidence type="ECO:0000256" key="3">
    <source>
        <dbReference type="ARBA" id="ARBA00022840"/>
    </source>
</evidence>
<name>A0A4R9JY25_9LEPT</name>
<dbReference type="PROSITE" id="PS00211">
    <property type="entry name" value="ABC_TRANSPORTER_1"/>
    <property type="match status" value="1"/>
</dbReference>
<dbReference type="InterPro" id="IPR017871">
    <property type="entry name" value="ABC_transporter-like_CS"/>
</dbReference>
<dbReference type="Pfam" id="PF00005">
    <property type="entry name" value="ABC_tran"/>
    <property type="match status" value="2"/>
</dbReference>
<dbReference type="PROSITE" id="PS50893">
    <property type="entry name" value="ABC_TRANSPORTER_2"/>
    <property type="match status" value="1"/>
</dbReference>
<sequence>MKLNHLKFNRVDFSYSPTEDNLLNSLEMHFAPGWTGIIGPNGIGKSTIAKLATGFLSPTKGQITGLTPTNAFYCTQENDQIPDDAEEFLYCADSKSGELCSLLKIENNWLDIWDHLSYGEKKRLQVGIALWKEHDILVLDEPTNHLDLFAKNLLLHSLKYHKGIGILISHDRDFLNALCSACIFMKTGSVSYRIGNYDSAIIQEELEETRKAKDYDIKRKKYKTASENTKQLAEKMNKHKDHLSKRHIDKHDHDKKAKIDLARISGKDKIGARKLKQLQLKTERIKLETDRYYFQKQKIGGFQFQGEKLLRDTILLAPAQTFFLNTNRSLNLPDLILTPDDKIGITGDNGAGKTSLVLKLYKQLSLSHHQILYIPQETHSQDWNQVESKIQLLSSKKRGELFSIVDRLGSDPNRIFHSHSPSSGEKRKLMFGLGLLENPSIIIMDEPTNHLDLPSIHCLEKALNEFEGCLLVVSHDSSFVQNTTKTRWHIEMTDGISELVQR</sequence>
<evidence type="ECO:0000313" key="5">
    <source>
        <dbReference type="EMBL" id="TGL56397.1"/>
    </source>
</evidence>
<dbReference type="PANTHER" id="PTHR19211">
    <property type="entry name" value="ATP-BINDING TRANSPORT PROTEIN-RELATED"/>
    <property type="match status" value="1"/>
</dbReference>
<dbReference type="InterPro" id="IPR003439">
    <property type="entry name" value="ABC_transporter-like_ATP-bd"/>
</dbReference>
<dbReference type="GO" id="GO:0005524">
    <property type="term" value="F:ATP binding"/>
    <property type="evidence" value="ECO:0007669"/>
    <property type="project" value="UniProtKB-KW"/>
</dbReference>
<dbReference type="InterPro" id="IPR027417">
    <property type="entry name" value="P-loop_NTPase"/>
</dbReference>
<dbReference type="OrthoDB" id="9760950at2"/>
<dbReference type="AlphaFoldDB" id="A0A4R9JY25"/>
<comment type="caution">
    <text evidence="5">The sequence shown here is derived from an EMBL/GenBank/DDBJ whole genome shotgun (WGS) entry which is preliminary data.</text>
</comment>
<evidence type="ECO:0000256" key="1">
    <source>
        <dbReference type="ARBA" id="ARBA00022737"/>
    </source>
</evidence>
<dbReference type="GO" id="GO:0016887">
    <property type="term" value="F:ATP hydrolysis activity"/>
    <property type="evidence" value="ECO:0007669"/>
    <property type="project" value="InterPro"/>
</dbReference>
<keyword evidence="1" id="KW-0677">Repeat</keyword>
<dbReference type="SMART" id="SM00382">
    <property type="entry name" value="AAA"/>
    <property type="match status" value="2"/>
</dbReference>
<dbReference type="InterPro" id="IPR050611">
    <property type="entry name" value="ABCF"/>
</dbReference>
<keyword evidence="3 5" id="KW-0067">ATP-binding</keyword>
<accession>A0A4R9JY25</accession>
<organism evidence="5 6">
    <name type="scientific">Leptospira ognonensis</name>
    <dbReference type="NCBI Taxonomy" id="2484945"/>
    <lineage>
        <taxon>Bacteria</taxon>
        <taxon>Pseudomonadati</taxon>
        <taxon>Spirochaetota</taxon>
        <taxon>Spirochaetia</taxon>
        <taxon>Leptospirales</taxon>
        <taxon>Leptospiraceae</taxon>
        <taxon>Leptospira</taxon>
    </lineage>
</organism>
<dbReference type="InterPro" id="IPR003593">
    <property type="entry name" value="AAA+_ATPase"/>
</dbReference>